<protein>
    <recommendedName>
        <fullName evidence="3">DUF1554 domain-containing protein</fullName>
    </recommendedName>
</protein>
<sequence length="234" mass="24857">MSHFLTRPISFLLPLYMFLQACGGTDSNLAKNLLLLMQMEKSNPSRGSSGTTDPGGEADPTPAAVIYIYQGGSTTGAFADSLLGGRWGADMNCFENRPSSLLGMCNYYKALVSIDTNDEIRDMPIVHDVPTDRVITSKSGTKIAENWADLLDGSLPVSLQSAGIASGTVWWSFSQWDGQIYSGTDSLTCNFGTSGSSSYSGKLGRSDSTSTDWIGTSSGSGLCNISAPVMCLCY</sequence>
<evidence type="ECO:0008006" key="3">
    <source>
        <dbReference type="Google" id="ProtNLM"/>
    </source>
</evidence>
<evidence type="ECO:0000313" key="1">
    <source>
        <dbReference type="EMBL" id="MFB5737813.1"/>
    </source>
</evidence>
<dbReference type="Proteomes" id="UP001580391">
    <property type="component" value="Unassembled WGS sequence"/>
</dbReference>
<dbReference type="RefSeq" id="WP_375517432.1">
    <property type="nucleotide sequence ID" value="NZ_JBHILI010000009.1"/>
</dbReference>
<proteinExistence type="predicted"/>
<name>A0ABV5BR71_9LEPT</name>
<dbReference type="EMBL" id="JBHILJ010000008">
    <property type="protein sequence ID" value="MFB5737813.1"/>
    <property type="molecule type" value="Genomic_DNA"/>
</dbReference>
<organism evidence="1 2">
    <name type="scientific">Leptospira wolffii</name>
    <dbReference type="NCBI Taxonomy" id="409998"/>
    <lineage>
        <taxon>Bacteria</taxon>
        <taxon>Pseudomonadati</taxon>
        <taxon>Spirochaetota</taxon>
        <taxon>Spirochaetia</taxon>
        <taxon>Leptospirales</taxon>
        <taxon>Leptospiraceae</taxon>
        <taxon>Leptospira</taxon>
    </lineage>
</organism>
<gene>
    <name evidence="1" type="ORF">ACE5IX_14910</name>
</gene>
<dbReference type="InterPro" id="IPR016186">
    <property type="entry name" value="C-type_lectin-like/link_sf"/>
</dbReference>
<dbReference type="PROSITE" id="PS51257">
    <property type="entry name" value="PROKAR_LIPOPROTEIN"/>
    <property type="match status" value="1"/>
</dbReference>
<reference evidence="1 2" key="1">
    <citation type="submission" date="2024-09" db="EMBL/GenBank/DDBJ databases">
        <title>Taxonomic and Genotyping Characterization of Leptospira Strains isolated from Multiple Sources in Colombia highlights the importance of intermediate species.</title>
        <authorList>
            <person name="Torres Higuera L."/>
            <person name="Rojas Tapias D."/>
            <person name="Jimenez Velasquez S."/>
            <person name="Renjifo Ibanez C."/>
        </authorList>
    </citation>
    <scope>NUCLEOTIDE SEQUENCE [LARGE SCALE GENOMIC DNA]</scope>
    <source>
        <strain evidence="1 2">Lep080</strain>
    </source>
</reference>
<dbReference type="Gene3D" id="3.10.100.10">
    <property type="entry name" value="Mannose-Binding Protein A, subunit A"/>
    <property type="match status" value="1"/>
</dbReference>
<accession>A0ABV5BR71</accession>
<evidence type="ECO:0000313" key="2">
    <source>
        <dbReference type="Proteomes" id="UP001580391"/>
    </source>
</evidence>
<keyword evidence="2" id="KW-1185">Reference proteome</keyword>
<comment type="caution">
    <text evidence="1">The sequence shown here is derived from an EMBL/GenBank/DDBJ whole genome shotgun (WGS) entry which is preliminary data.</text>
</comment>